<reference evidence="1" key="1">
    <citation type="submission" date="2009-10" db="EMBL/GenBank/DDBJ databases">
        <title>Diversity of trophic interactions inside an arsenic-rich microbial ecosystem.</title>
        <authorList>
            <person name="Bertin P.N."/>
            <person name="Heinrich-Salmeron A."/>
            <person name="Pelletier E."/>
            <person name="Goulhen-Chollet F."/>
            <person name="Arsene-Ploetze F."/>
            <person name="Gallien S."/>
            <person name="Calteau A."/>
            <person name="Vallenet D."/>
            <person name="Casiot C."/>
            <person name="Chane-Woon-Ming B."/>
            <person name="Giloteaux L."/>
            <person name="Barakat M."/>
            <person name="Bonnefoy V."/>
            <person name="Bruneel O."/>
            <person name="Chandler M."/>
            <person name="Cleiss J."/>
            <person name="Duran R."/>
            <person name="Elbaz-Poulichet F."/>
            <person name="Fonknechten N."/>
            <person name="Lauga B."/>
            <person name="Mornico D."/>
            <person name="Ortet P."/>
            <person name="Schaeffer C."/>
            <person name="Siguier P."/>
            <person name="Alexander Thil Smith A."/>
            <person name="Van Dorsselaer A."/>
            <person name="Weissenbach J."/>
            <person name="Medigue C."/>
            <person name="Le Paslier D."/>
        </authorList>
    </citation>
    <scope>NUCLEOTIDE SEQUENCE</scope>
</reference>
<name>E6QAB5_9ZZZZ</name>
<gene>
    <name evidence="1" type="ORF">CARN5_2451</name>
</gene>
<dbReference type="EMBL" id="CABP01000047">
    <property type="protein sequence ID" value="CBI04141.1"/>
    <property type="molecule type" value="Genomic_DNA"/>
</dbReference>
<organism evidence="1">
    <name type="scientific">mine drainage metagenome</name>
    <dbReference type="NCBI Taxonomy" id="410659"/>
    <lineage>
        <taxon>unclassified sequences</taxon>
        <taxon>metagenomes</taxon>
        <taxon>ecological metagenomes</taxon>
    </lineage>
</organism>
<comment type="caution">
    <text evidence="1">The sequence shown here is derived from an EMBL/GenBank/DDBJ whole genome shotgun (WGS) entry which is preliminary data.</text>
</comment>
<protein>
    <submittedName>
        <fullName evidence="1">Uncharacterized protein</fullName>
    </submittedName>
</protein>
<dbReference type="AlphaFoldDB" id="E6QAB5"/>
<proteinExistence type="predicted"/>
<accession>E6QAB5</accession>
<sequence length="56" mass="6167">MNRGIEAEGAWTSGRITVRPTLASFSMIAASSDIKSPYLISAYPAYQPLYQNTLAW</sequence>
<evidence type="ECO:0000313" key="1">
    <source>
        <dbReference type="EMBL" id="CBI04141.1"/>
    </source>
</evidence>